<reference evidence="3" key="1">
    <citation type="journal article" date="2019" name="Int. J. Syst. Evol. Microbiol.">
        <title>The Global Catalogue of Microorganisms (GCM) 10K type strain sequencing project: providing services to taxonomists for standard genome sequencing and annotation.</title>
        <authorList>
            <consortium name="The Broad Institute Genomics Platform"/>
            <consortium name="The Broad Institute Genome Sequencing Center for Infectious Disease"/>
            <person name="Wu L."/>
            <person name="Ma J."/>
        </authorList>
    </citation>
    <scope>NUCLEOTIDE SEQUENCE [LARGE SCALE GENOMIC DNA]</scope>
    <source>
        <strain evidence="3">XZYJT-10</strain>
    </source>
</reference>
<dbReference type="InterPro" id="IPR036702">
    <property type="entry name" value="ComB-like_sf"/>
</dbReference>
<accession>A0ABW2HV75</accession>
<evidence type="ECO:0000256" key="1">
    <source>
        <dbReference type="ARBA" id="ARBA00021948"/>
    </source>
</evidence>
<dbReference type="EMBL" id="JBHTBJ010000018">
    <property type="protein sequence ID" value="MFC7277000.1"/>
    <property type="molecule type" value="Genomic_DNA"/>
</dbReference>
<name>A0ABW2HV75_9ACTN</name>
<evidence type="ECO:0000313" key="2">
    <source>
        <dbReference type="EMBL" id="MFC7277000.1"/>
    </source>
</evidence>
<dbReference type="Proteomes" id="UP001596548">
    <property type="component" value="Unassembled WGS sequence"/>
</dbReference>
<organism evidence="2 3">
    <name type="scientific">Paractinoplanes rhizophilus</name>
    <dbReference type="NCBI Taxonomy" id="1416877"/>
    <lineage>
        <taxon>Bacteria</taxon>
        <taxon>Bacillati</taxon>
        <taxon>Actinomycetota</taxon>
        <taxon>Actinomycetes</taxon>
        <taxon>Micromonosporales</taxon>
        <taxon>Micromonosporaceae</taxon>
        <taxon>Paractinoplanes</taxon>
    </lineage>
</organism>
<evidence type="ECO:0000313" key="3">
    <source>
        <dbReference type="Proteomes" id="UP001596548"/>
    </source>
</evidence>
<dbReference type="SUPFAM" id="SSF142823">
    <property type="entry name" value="ComB-like"/>
    <property type="match status" value="1"/>
</dbReference>
<protein>
    <recommendedName>
        <fullName evidence="1">Probable 2-phosphosulfolactate phosphatase</fullName>
    </recommendedName>
</protein>
<comment type="caution">
    <text evidence="2">The sequence shown here is derived from an EMBL/GenBank/DDBJ whole genome shotgun (WGS) entry which is preliminary data.</text>
</comment>
<dbReference type="Pfam" id="PF04029">
    <property type="entry name" value="2-ph_phosp"/>
    <property type="match status" value="1"/>
</dbReference>
<dbReference type="Gene3D" id="3.90.1560.10">
    <property type="entry name" value="ComB-like"/>
    <property type="match status" value="1"/>
</dbReference>
<proteinExistence type="predicted"/>
<gene>
    <name evidence="2" type="ORF">ACFQS1_23660</name>
</gene>
<dbReference type="InterPro" id="IPR005238">
    <property type="entry name" value="ComB-like"/>
</dbReference>
<keyword evidence="3" id="KW-1185">Reference proteome</keyword>
<sequence length="275" mass="28120">MSLADGQGGYRVRFDWGPVGADAVSPGAAYVAVVDVLSFTTTLTVAVEQGLRVLPYRWRDDSAVAVARLHGAMLAVLRKEAGPGQVTLSPESILHANLRADGIDRLVLPSPNGSAISVRLADAGVTVIGVSLRNAAAAAAWVRERAGDRPVGVVASGERWPDGSLRPAIEDLLGAGAFLDGLTLPSEPSAASDGHSASASVAASAGDFSPEASAALWAWRGVAERAGDALRESVSGRELRGFGFAGDVDVASAIGVSKVVPVLRDGWFVDGGSLS</sequence>
<dbReference type="RefSeq" id="WP_378972020.1">
    <property type="nucleotide sequence ID" value="NZ_JBHTBJ010000018.1"/>
</dbReference>